<gene>
    <name evidence="1" type="ORF">GCM10011409_39590</name>
</gene>
<dbReference type="EMBL" id="BMJD01000049">
    <property type="protein sequence ID" value="GGB58167.1"/>
    <property type="molecule type" value="Genomic_DNA"/>
</dbReference>
<comment type="caution">
    <text evidence="1">The sequence shown here is derived from an EMBL/GenBank/DDBJ whole genome shotgun (WGS) entry which is preliminary data.</text>
</comment>
<name>A0A9W5X7B2_9BACI</name>
<protein>
    <submittedName>
        <fullName evidence="1">Uncharacterized protein</fullName>
    </submittedName>
</protein>
<dbReference type="AlphaFoldDB" id="A0A9W5X7B2"/>
<sequence>MCISKDLNRRIKCYKDVSSIKSFIYNKDVLQTGALAEERKVLIYGNNFDVFSWNNRFDYSCNGNS</sequence>
<organism evidence="1 2">
    <name type="scientific">Lentibacillus populi</name>
    <dbReference type="NCBI Taxonomy" id="1827502"/>
    <lineage>
        <taxon>Bacteria</taxon>
        <taxon>Bacillati</taxon>
        <taxon>Bacillota</taxon>
        <taxon>Bacilli</taxon>
        <taxon>Bacillales</taxon>
        <taxon>Bacillaceae</taxon>
        <taxon>Lentibacillus</taxon>
    </lineage>
</organism>
<evidence type="ECO:0000313" key="2">
    <source>
        <dbReference type="Proteomes" id="UP000621492"/>
    </source>
</evidence>
<reference evidence="1" key="1">
    <citation type="journal article" date="2014" name="Int. J. Syst. Evol. Microbiol.">
        <title>Complete genome sequence of Corynebacterium casei LMG S-19264T (=DSM 44701T), isolated from a smear-ripened cheese.</title>
        <authorList>
            <consortium name="US DOE Joint Genome Institute (JGI-PGF)"/>
            <person name="Walter F."/>
            <person name="Albersmeier A."/>
            <person name="Kalinowski J."/>
            <person name="Ruckert C."/>
        </authorList>
    </citation>
    <scope>NUCLEOTIDE SEQUENCE</scope>
    <source>
        <strain evidence="1">CGMCC 1.15454</strain>
    </source>
</reference>
<accession>A0A9W5X7B2</accession>
<reference evidence="1" key="2">
    <citation type="submission" date="2020-09" db="EMBL/GenBank/DDBJ databases">
        <authorList>
            <person name="Sun Q."/>
            <person name="Zhou Y."/>
        </authorList>
    </citation>
    <scope>NUCLEOTIDE SEQUENCE</scope>
    <source>
        <strain evidence="1">CGMCC 1.15454</strain>
    </source>
</reference>
<proteinExistence type="predicted"/>
<evidence type="ECO:0000313" key="1">
    <source>
        <dbReference type="EMBL" id="GGB58167.1"/>
    </source>
</evidence>
<dbReference type="Proteomes" id="UP000621492">
    <property type="component" value="Unassembled WGS sequence"/>
</dbReference>
<keyword evidence="2" id="KW-1185">Reference proteome</keyword>